<evidence type="ECO:0000313" key="2">
    <source>
        <dbReference type="EMBL" id="EQD49952.1"/>
    </source>
</evidence>
<dbReference type="GO" id="GO:0003677">
    <property type="term" value="F:DNA binding"/>
    <property type="evidence" value="ECO:0007669"/>
    <property type="project" value="InterPro"/>
</dbReference>
<gene>
    <name evidence="2" type="ORF">B1A_13615</name>
</gene>
<accession>T0ZZA2</accession>
<dbReference type="EMBL" id="AUZX01009968">
    <property type="protein sequence ID" value="EQD49952.1"/>
    <property type="molecule type" value="Genomic_DNA"/>
</dbReference>
<feature type="non-terminal residue" evidence="2">
    <location>
        <position position="191"/>
    </location>
</feature>
<name>T0ZZA2_9ZZZZ</name>
<feature type="region of interest" description="Disordered" evidence="1">
    <location>
        <begin position="29"/>
        <end position="51"/>
    </location>
</feature>
<comment type="caution">
    <text evidence="2">The sequence shown here is derived from an EMBL/GenBank/DDBJ whole genome shotgun (WGS) entry which is preliminary data.</text>
</comment>
<dbReference type="AlphaFoldDB" id="T0ZZA2"/>
<evidence type="ECO:0000256" key="1">
    <source>
        <dbReference type="SAM" id="MobiDB-lite"/>
    </source>
</evidence>
<reference evidence="2" key="2">
    <citation type="journal article" date="2014" name="ISME J.">
        <title>Microbial stratification in low pH oxic and suboxic macroscopic growths along an acid mine drainage.</title>
        <authorList>
            <person name="Mendez-Garcia C."/>
            <person name="Mesa V."/>
            <person name="Sprenger R.R."/>
            <person name="Richter M."/>
            <person name="Diez M.S."/>
            <person name="Solano J."/>
            <person name="Bargiela R."/>
            <person name="Golyshina O.V."/>
            <person name="Manteca A."/>
            <person name="Ramos J.L."/>
            <person name="Gallego J.R."/>
            <person name="Llorente I."/>
            <person name="Martins Dos Santos V.A."/>
            <person name="Jensen O.N."/>
            <person name="Pelaez A.I."/>
            <person name="Sanchez J."/>
            <person name="Ferrer M."/>
        </authorList>
    </citation>
    <scope>NUCLEOTIDE SEQUENCE</scope>
</reference>
<reference evidence="2" key="1">
    <citation type="submission" date="2013-08" db="EMBL/GenBank/DDBJ databases">
        <authorList>
            <person name="Mendez C."/>
            <person name="Richter M."/>
            <person name="Ferrer M."/>
            <person name="Sanchez J."/>
        </authorList>
    </citation>
    <scope>NUCLEOTIDE SEQUENCE</scope>
</reference>
<dbReference type="InterPro" id="IPR011010">
    <property type="entry name" value="DNA_brk_join_enz"/>
</dbReference>
<sequence>MSMATIDERKNSDGSRSYVAQVRIKPFNPASKTFHERDFPDGRKGAKKAAESWAEELEKTLREQRGRGGVRKDVGNITLRRLGDEYLADPETKALSTYDEREMQIGWWLNQYGATKALEFPSPVLLREARDTLSREYQAGTVNRYLAAARAMVNFGRATGLLPPNLVWPPRLMLTEPKARERFLNDEELGQ</sequence>
<feature type="compositionally biased region" description="Basic and acidic residues" evidence="1">
    <location>
        <begin position="33"/>
        <end position="51"/>
    </location>
</feature>
<protein>
    <submittedName>
        <fullName evidence="2">Phage integrase family site specific recombinase</fullName>
    </submittedName>
</protein>
<organism evidence="2">
    <name type="scientific">mine drainage metagenome</name>
    <dbReference type="NCBI Taxonomy" id="410659"/>
    <lineage>
        <taxon>unclassified sequences</taxon>
        <taxon>metagenomes</taxon>
        <taxon>ecological metagenomes</taxon>
    </lineage>
</organism>
<proteinExistence type="predicted"/>
<dbReference type="SUPFAM" id="SSF56349">
    <property type="entry name" value="DNA breaking-rejoining enzymes"/>
    <property type="match status" value="1"/>
</dbReference>